<dbReference type="AlphaFoldDB" id="A0A9P0Q395"/>
<dbReference type="OrthoDB" id="10453927at2759"/>
<organism evidence="1 2">
    <name type="scientific">Acanthoscelides obtectus</name>
    <name type="common">Bean weevil</name>
    <name type="synonym">Bruchus obtectus</name>
    <dbReference type="NCBI Taxonomy" id="200917"/>
    <lineage>
        <taxon>Eukaryota</taxon>
        <taxon>Metazoa</taxon>
        <taxon>Ecdysozoa</taxon>
        <taxon>Arthropoda</taxon>
        <taxon>Hexapoda</taxon>
        <taxon>Insecta</taxon>
        <taxon>Pterygota</taxon>
        <taxon>Neoptera</taxon>
        <taxon>Endopterygota</taxon>
        <taxon>Coleoptera</taxon>
        <taxon>Polyphaga</taxon>
        <taxon>Cucujiformia</taxon>
        <taxon>Chrysomeloidea</taxon>
        <taxon>Chrysomelidae</taxon>
        <taxon>Bruchinae</taxon>
        <taxon>Bruchini</taxon>
        <taxon>Acanthoscelides</taxon>
    </lineage>
</organism>
<comment type="caution">
    <text evidence="1">The sequence shown here is derived from an EMBL/GenBank/DDBJ whole genome shotgun (WGS) entry which is preliminary data.</text>
</comment>
<evidence type="ECO:0000313" key="1">
    <source>
        <dbReference type="EMBL" id="CAH2004305.1"/>
    </source>
</evidence>
<dbReference type="EMBL" id="CAKOFQ010007583">
    <property type="protein sequence ID" value="CAH2004305.1"/>
    <property type="molecule type" value="Genomic_DNA"/>
</dbReference>
<evidence type="ECO:0000313" key="2">
    <source>
        <dbReference type="Proteomes" id="UP001152888"/>
    </source>
</evidence>
<reference evidence="1" key="1">
    <citation type="submission" date="2022-03" db="EMBL/GenBank/DDBJ databases">
        <authorList>
            <person name="Sayadi A."/>
        </authorList>
    </citation>
    <scope>NUCLEOTIDE SEQUENCE</scope>
</reference>
<dbReference type="Proteomes" id="UP001152888">
    <property type="component" value="Unassembled WGS sequence"/>
</dbReference>
<sequence>MGAGIPVPSSELSWTGLSSTRMSRFSSPDIITIMVIKEMNGLANVEESGKITQKLRVKPIRRPDYPIKINSAVNDKVLD</sequence>
<keyword evidence="2" id="KW-1185">Reference proteome</keyword>
<name>A0A9P0Q395_ACAOB</name>
<gene>
    <name evidence="1" type="ORF">ACAOBT_LOCUS27914</name>
</gene>
<accession>A0A9P0Q395</accession>
<protein>
    <submittedName>
        <fullName evidence="1">Uncharacterized protein</fullName>
    </submittedName>
</protein>
<proteinExistence type="predicted"/>